<evidence type="ECO:0000256" key="2">
    <source>
        <dbReference type="ARBA" id="ARBA00022692"/>
    </source>
</evidence>
<organism evidence="8 9">
    <name type="scientific">Penicillium atrosanguineum</name>
    <dbReference type="NCBI Taxonomy" id="1132637"/>
    <lineage>
        <taxon>Eukaryota</taxon>
        <taxon>Fungi</taxon>
        <taxon>Dikarya</taxon>
        <taxon>Ascomycota</taxon>
        <taxon>Pezizomycotina</taxon>
        <taxon>Eurotiomycetes</taxon>
        <taxon>Eurotiomycetidae</taxon>
        <taxon>Eurotiales</taxon>
        <taxon>Aspergillaceae</taxon>
        <taxon>Penicillium</taxon>
    </lineage>
</organism>
<evidence type="ECO:0000256" key="4">
    <source>
        <dbReference type="ARBA" id="ARBA00023136"/>
    </source>
</evidence>
<feature type="transmembrane region" description="Helical" evidence="6">
    <location>
        <begin position="133"/>
        <end position="154"/>
    </location>
</feature>
<feature type="transmembrane region" description="Helical" evidence="6">
    <location>
        <begin position="43"/>
        <end position="69"/>
    </location>
</feature>
<comment type="caution">
    <text evidence="8">The sequence shown here is derived from an EMBL/GenBank/DDBJ whole genome shotgun (WGS) entry which is preliminary data.</text>
</comment>
<feature type="transmembrane region" description="Helical" evidence="6">
    <location>
        <begin position="238"/>
        <end position="259"/>
    </location>
</feature>
<reference evidence="8" key="1">
    <citation type="submission" date="2022-12" db="EMBL/GenBank/DDBJ databases">
        <authorList>
            <person name="Petersen C."/>
        </authorList>
    </citation>
    <scope>NUCLEOTIDE SEQUENCE</scope>
    <source>
        <strain evidence="8">IBT 21472</strain>
    </source>
</reference>
<feature type="domain" description="Rhodopsin" evidence="7">
    <location>
        <begin position="27"/>
        <end position="268"/>
    </location>
</feature>
<dbReference type="GO" id="GO:0016020">
    <property type="term" value="C:membrane"/>
    <property type="evidence" value="ECO:0007669"/>
    <property type="project" value="UniProtKB-SubCell"/>
</dbReference>
<evidence type="ECO:0000313" key="8">
    <source>
        <dbReference type="EMBL" id="KAJ5303486.1"/>
    </source>
</evidence>
<evidence type="ECO:0000259" key="7">
    <source>
        <dbReference type="Pfam" id="PF20684"/>
    </source>
</evidence>
<dbReference type="PANTHER" id="PTHR33048:SF134">
    <property type="entry name" value="INTEGRAL MEMBRANE PROTEIN"/>
    <property type="match status" value="1"/>
</dbReference>
<evidence type="ECO:0000313" key="9">
    <source>
        <dbReference type="Proteomes" id="UP001147746"/>
    </source>
</evidence>
<dbReference type="InterPro" id="IPR052337">
    <property type="entry name" value="SAT4-like"/>
</dbReference>
<keyword evidence="9" id="KW-1185">Reference proteome</keyword>
<dbReference type="OrthoDB" id="5393606at2759"/>
<dbReference type="AlphaFoldDB" id="A0A9W9PPV2"/>
<dbReference type="PANTHER" id="PTHR33048">
    <property type="entry name" value="PTH11-LIKE INTEGRAL MEMBRANE PROTEIN (AFU_ORTHOLOGUE AFUA_5G11245)"/>
    <property type="match status" value="1"/>
</dbReference>
<gene>
    <name evidence="8" type="ORF">N7476_010285</name>
</gene>
<comment type="similarity">
    <text evidence="5">Belongs to the SAT4 family.</text>
</comment>
<feature type="transmembrane region" description="Helical" evidence="6">
    <location>
        <begin position="12"/>
        <end position="31"/>
    </location>
</feature>
<evidence type="ECO:0000256" key="6">
    <source>
        <dbReference type="SAM" id="Phobius"/>
    </source>
</evidence>
<evidence type="ECO:0000256" key="1">
    <source>
        <dbReference type="ARBA" id="ARBA00004141"/>
    </source>
</evidence>
<dbReference type="Pfam" id="PF20684">
    <property type="entry name" value="Fung_rhodopsin"/>
    <property type="match status" value="1"/>
</dbReference>
<reference evidence="8" key="2">
    <citation type="journal article" date="2023" name="IMA Fungus">
        <title>Comparative genomic study of the Penicillium genus elucidates a diverse pangenome and 15 lateral gene transfer events.</title>
        <authorList>
            <person name="Petersen C."/>
            <person name="Sorensen T."/>
            <person name="Nielsen M.R."/>
            <person name="Sondergaard T.E."/>
            <person name="Sorensen J.L."/>
            <person name="Fitzpatrick D.A."/>
            <person name="Frisvad J.C."/>
            <person name="Nielsen K.L."/>
        </authorList>
    </citation>
    <scope>NUCLEOTIDE SEQUENCE</scope>
    <source>
        <strain evidence="8">IBT 21472</strain>
    </source>
</reference>
<evidence type="ECO:0000256" key="5">
    <source>
        <dbReference type="ARBA" id="ARBA00038359"/>
    </source>
</evidence>
<protein>
    <recommendedName>
        <fullName evidence="7">Rhodopsin domain-containing protein</fullName>
    </recommendedName>
</protein>
<feature type="transmembrane region" description="Helical" evidence="6">
    <location>
        <begin position="200"/>
        <end position="226"/>
    </location>
</feature>
<dbReference type="EMBL" id="JAPZBO010000009">
    <property type="protein sequence ID" value="KAJ5303486.1"/>
    <property type="molecule type" value="Genomic_DNA"/>
</dbReference>
<sequence length="323" mass="35599">MLLNLHPHNVIAVGVILPTLASIAVGLRFYARHRIRVALREDDWTMLASILLVWGLGITNIAGAALGALGAHSKPAELDAPHDNTITRTRADIIVEEIVLGYSIVEKITFGVIKISVLMAYRRIFRGKIFNMASLGMIILCTLLALAFLITSAFQCHVRNWKISWSGYAISDVITDLILLFFPVPLVWKLQLTLSKKISVLLVFLLGSLSTAVGITRMVTILYFTYGTSDGYRDLLDTIATALIWSLVEASVAIIASCLPSIRPLIHRSSTSYHKSKPSGSSVQVSRPRASLLPAKPALVEFDDIDDRQHLASRLEEGKWSQQ</sequence>
<keyword evidence="2 6" id="KW-0812">Transmembrane</keyword>
<feature type="transmembrane region" description="Helical" evidence="6">
    <location>
        <begin position="99"/>
        <end position="121"/>
    </location>
</feature>
<name>A0A9W9PPV2_9EURO</name>
<feature type="transmembrane region" description="Helical" evidence="6">
    <location>
        <begin position="166"/>
        <end position="188"/>
    </location>
</feature>
<keyword evidence="4 6" id="KW-0472">Membrane</keyword>
<accession>A0A9W9PPV2</accession>
<dbReference type="Proteomes" id="UP001147746">
    <property type="component" value="Unassembled WGS sequence"/>
</dbReference>
<evidence type="ECO:0000256" key="3">
    <source>
        <dbReference type="ARBA" id="ARBA00022989"/>
    </source>
</evidence>
<dbReference type="InterPro" id="IPR049326">
    <property type="entry name" value="Rhodopsin_dom_fungi"/>
</dbReference>
<keyword evidence="3 6" id="KW-1133">Transmembrane helix</keyword>
<proteinExistence type="inferred from homology"/>
<comment type="subcellular location">
    <subcellularLocation>
        <location evidence="1">Membrane</location>
        <topology evidence="1">Multi-pass membrane protein</topology>
    </subcellularLocation>
</comment>